<dbReference type="AlphaFoldDB" id="A0A0D6PZR7"/>
<dbReference type="EMBL" id="BANI01000042">
    <property type="protein sequence ID" value="GAN96016.1"/>
    <property type="molecule type" value="Genomic_DNA"/>
</dbReference>
<gene>
    <name evidence="1" type="ORF">Geu3261_0045_018</name>
</gene>
<accession>A0A0D6PZR7</accession>
<evidence type="ECO:0000313" key="1">
    <source>
        <dbReference type="EMBL" id="GAN96016.1"/>
    </source>
</evidence>
<proteinExistence type="predicted"/>
<protein>
    <submittedName>
        <fullName evidence="1">Uncharacterized protein</fullName>
    </submittedName>
</protein>
<comment type="caution">
    <text evidence="1">The sequence shown here is derived from an EMBL/GenBank/DDBJ whole genome shotgun (WGS) entry which is preliminary data.</text>
</comment>
<sequence length="88" mass="9304">MLHFGPDLPGCTDKQQTAIRYPGYTGGIHGLTAWGPPVPFRAGPPLPVPVRSMTGLTGIVHVFYGFSYAGVPAFPFPTHSGHAQAGSW</sequence>
<name>A0A0D6PZR7_KOMEU</name>
<evidence type="ECO:0000313" key="2">
    <source>
        <dbReference type="Proteomes" id="UP000032675"/>
    </source>
</evidence>
<dbReference type="Proteomes" id="UP000032675">
    <property type="component" value="Unassembled WGS sequence"/>
</dbReference>
<reference evidence="1 2" key="1">
    <citation type="submission" date="2012-11" db="EMBL/GenBank/DDBJ databases">
        <title>Whole genome sequence of Gluconacetobacter europaeus NBRC3261.</title>
        <authorList>
            <person name="Azuma Y."/>
            <person name="Higashiura N."/>
            <person name="Hirakawa H."/>
            <person name="Matsushita K."/>
        </authorList>
    </citation>
    <scope>NUCLEOTIDE SEQUENCE [LARGE SCALE GENOMIC DNA]</scope>
    <source>
        <strain evidence="1 2">NBRC 3261</strain>
    </source>
</reference>
<organism evidence="1 2">
    <name type="scientific">Komagataeibacter europaeus NBRC 3261</name>
    <dbReference type="NCBI Taxonomy" id="1234669"/>
    <lineage>
        <taxon>Bacteria</taxon>
        <taxon>Pseudomonadati</taxon>
        <taxon>Pseudomonadota</taxon>
        <taxon>Alphaproteobacteria</taxon>
        <taxon>Acetobacterales</taxon>
        <taxon>Acetobacteraceae</taxon>
        <taxon>Komagataeibacter</taxon>
    </lineage>
</organism>